<evidence type="ECO:0000256" key="10">
    <source>
        <dbReference type="ARBA" id="ARBA00023232"/>
    </source>
</evidence>
<feature type="binding site" evidence="13">
    <location>
        <position position="243"/>
    </location>
    <ligand>
        <name>Mg(2+)</name>
        <dbReference type="ChEBI" id="CHEBI:18420"/>
    </ligand>
</feature>
<keyword evidence="5 13" id="KW-0479">Metal-binding</keyword>
<dbReference type="GO" id="GO:0046872">
    <property type="term" value="F:metal ion binding"/>
    <property type="evidence" value="ECO:0007669"/>
    <property type="project" value="UniProtKB-KW"/>
</dbReference>
<keyword evidence="17" id="KW-1185">Reference proteome</keyword>
<evidence type="ECO:0000256" key="7">
    <source>
        <dbReference type="ARBA" id="ARBA00022837"/>
    </source>
</evidence>
<dbReference type="Gene3D" id="3.90.850.10">
    <property type="entry name" value="Fumarylacetoacetase-like, C-terminal domain"/>
    <property type="match status" value="1"/>
</dbReference>
<feature type="binding site" evidence="13">
    <location>
        <position position="189"/>
    </location>
    <ligand>
        <name>Ca(2+)</name>
        <dbReference type="ChEBI" id="CHEBI:29108"/>
    </ligand>
</feature>
<evidence type="ECO:0000313" key="17">
    <source>
        <dbReference type="Proteomes" id="UP000295388"/>
    </source>
</evidence>
<dbReference type="FunFam" id="3.90.850.10:FF:000011">
    <property type="entry name" value="Fumarylacetoacetase"/>
    <property type="match status" value="1"/>
</dbReference>
<dbReference type="UniPathway" id="UPA00139">
    <property type="reaction ID" value="UER00341"/>
</dbReference>
<evidence type="ECO:0000256" key="11">
    <source>
        <dbReference type="PIRSR" id="PIRSR605959-1"/>
    </source>
</evidence>
<evidence type="ECO:0000256" key="3">
    <source>
        <dbReference type="ARBA" id="ARBA00004782"/>
    </source>
</evidence>
<organism evidence="16 17">
    <name type="scientific">Kribbella caucasensis</name>
    <dbReference type="NCBI Taxonomy" id="2512215"/>
    <lineage>
        <taxon>Bacteria</taxon>
        <taxon>Bacillati</taxon>
        <taxon>Actinomycetota</taxon>
        <taxon>Actinomycetes</taxon>
        <taxon>Propionibacteriales</taxon>
        <taxon>Kribbellaceae</taxon>
        <taxon>Kribbella</taxon>
    </lineage>
</organism>
<dbReference type="RefSeq" id="WP_133802133.1">
    <property type="nucleotide sequence ID" value="NZ_SNWQ01000011.1"/>
</dbReference>
<feature type="binding site" evidence="13">
    <location>
        <position position="116"/>
    </location>
    <ligand>
        <name>Ca(2+)</name>
        <dbReference type="ChEBI" id="CHEBI:29108"/>
    </ligand>
</feature>
<dbReference type="InterPro" id="IPR036663">
    <property type="entry name" value="Fumarylacetoacetase_C_sf"/>
</dbReference>
<feature type="domain" description="Fumarylacetoacetase N-terminal" evidence="15">
    <location>
        <begin position="15"/>
        <end position="108"/>
    </location>
</feature>
<dbReference type="InterPro" id="IPR005959">
    <property type="entry name" value="Fumarylacetoacetase"/>
</dbReference>
<dbReference type="EC" id="3.7.1.2" evidence="4"/>
<accession>A0A4R6K995</accession>
<comment type="cofactor">
    <cofactor evidence="1 13">
        <name>Ca(2+)</name>
        <dbReference type="ChEBI" id="CHEBI:29108"/>
    </cofactor>
</comment>
<feature type="binding site" evidence="13">
    <location>
        <position position="191"/>
    </location>
    <ligand>
        <name>Ca(2+)</name>
        <dbReference type="ChEBI" id="CHEBI:29108"/>
    </ligand>
</feature>
<evidence type="ECO:0000259" key="15">
    <source>
        <dbReference type="Pfam" id="PF09298"/>
    </source>
</evidence>
<dbReference type="InterPro" id="IPR015377">
    <property type="entry name" value="Fumarylacetoacetase_N"/>
</dbReference>
<evidence type="ECO:0000259" key="14">
    <source>
        <dbReference type="Pfam" id="PF01557"/>
    </source>
</evidence>
<evidence type="ECO:0000256" key="5">
    <source>
        <dbReference type="ARBA" id="ARBA00022723"/>
    </source>
</evidence>
<comment type="caution">
    <text evidence="16">The sequence shown here is derived from an EMBL/GenBank/DDBJ whole genome shotgun (WGS) entry which is preliminary data.</text>
</comment>
<dbReference type="PANTHER" id="PTHR43069:SF2">
    <property type="entry name" value="FUMARYLACETOACETASE"/>
    <property type="match status" value="1"/>
</dbReference>
<feature type="binding site" evidence="13">
    <location>
        <position position="223"/>
    </location>
    <ligand>
        <name>Mg(2+)</name>
        <dbReference type="ChEBI" id="CHEBI:18420"/>
    </ligand>
</feature>
<sequence>MTWIDIPEGSPFGPENLPLGVFRFGDEEPRIGAAIGDHLIDLAPVASAQMLDGSQLFAEPTLNAFLALGRPAWHATREWLLDLVRNENDRDTVEPHLIPLSAVTMQLPFEVADYVDFYASEQHATNLGRLFRPDSEPLLPNWKHLPVGYHGRAGTVVASGTDIFRPAGQRKPPGADVPAYGPSERLDIEVELGFVVGTPSALGRPVSVGAFEEHVYGVVLVNDWSARDLQAWEYVPLGPFLGKSFATSISPWVVSLEALRGAAVPLPPQDPPVLPYLAGANLVNYDITFEVFWNGQLVSSPPYKDMYWSPAQMLAHLSVNGASVRTGDLFASGTVSGAEQDQRGSFIELTWGGREPLLVNGEERTFLADGDEITISGWATTADGSRIGLGEVTGRITPN</sequence>
<feature type="binding site" evidence="12">
    <location>
        <position position="234"/>
    </location>
    <ligand>
        <name>substrate</name>
    </ligand>
</feature>
<keyword evidence="7 13" id="KW-0106">Calcium</keyword>
<dbReference type="OrthoDB" id="3766879at2"/>
<evidence type="ECO:0000256" key="13">
    <source>
        <dbReference type="PIRSR" id="PIRSR605959-3"/>
    </source>
</evidence>
<evidence type="ECO:0000256" key="9">
    <source>
        <dbReference type="ARBA" id="ARBA00022878"/>
    </source>
</evidence>
<dbReference type="GO" id="GO:0004334">
    <property type="term" value="F:fumarylacetoacetase activity"/>
    <property type="evidence" value="ECO:0007669"/>
    <property type="project" value="UniProtKB-EC"/>
</dbReference>
<feature type="binding site" evidence="12">
    <location>
        <position position="334"/>
    </location>
    <ligand>
        <name>substrate</name>
    </ligand>
</feature>
<dbReference type="Pfam" id="PF09298">
    <property type="entry name" value="FAA_hydrolase_N"/>
    <property type="match status" value="1"/>
</dbReference>
<evidence type="ECO:0000256" key="2">
    <source>
        <dbReference type="ARBA" id="ARBA00001946"/>
    </source>
</evidence>
<dbReference type="NCBIfam" id="TIGR01266">
    <property type="entry name" value="fum_ac_acetase"/>
    <property type="match status" value="1"/>
</dbReference>
<feature type="binding site" evidence="13">
    <location>
        <position position="247"/>
    </location>
    <ligand>
        <name>Mg(2+)</name>
        <dbReference type="ChEBI" id="CHEBI:18420"/>
    </ligand>
</feature>
<keyword evidence="8 13" id="KW-0460">Magnesium</keyword>
<comment type="pathway">
    <text evidence="3">Amino-acid degradation; L-phenylalanine degradation; acetoacetate and fumarate from L-phenylalanine: step 6/6.</text>
</comment>
<dbReference type="Gene3D" id="2.30.30.230">
    <property type="entry name" value="Fumarylacetoacetase, N-terminal domain"/>
    <property type="match status" value="1"/>
</dbReference>
<dbReference type="GO" id="GO:1902000">
    <property type="term" value="P:homogentisate catabolic process"/>
    <property type="evidence" value="ECO:0007669"/>
    <property type="project" value="TreeGrafter"/>
</dbReference>
<dbReference type="EMBL" id="SNWQ01000011">
    <property type="protein sequence ID" value="TDO46248.1"/>
    <property type="molecule type" value="Genomic_DNA"/>
</dbReference>
<dbReference type="GO" id="GO:0006572">
    <property type="term" value="P:L-tyrosine catabolic process"/>
    <property type="evidence" value="ECO:0007669"/>
    <property type="project" value="UniProtKB-KW"/>
</dbReference>
<reference evidence="16 17" key="1">
    <citation type="submission" date="2019-03" db="EMBL/GenBank/DDBJ databases">
        <title>Genomic Encyclopedia of Type Strains, Phase III (KMG-III): the genomes of soil and plant-associated and newly described type strains.</title>
        <authorList>
            <person name="Whitman W."/>
        </authorList>
    </citation>
    <scope>NUCLEOTIDE SEQUENCE [LARGE SCALE GENOMIC DNA]</scope>
    <source>
        <strain evidence="16 17">VKM Ac-2527</strain>
    </source>
</reference>
<dbReference type="Pfam" id="PF01557">
    <property type="entry name" value="FAA_hydrolase"/>
    <property type="match status" value="1"/>
</dbReference>
<feature type="binding site" evidence="12">
    <location>
        <position position="230"/>
    </location>
    <ligand>
        <name>substrate</name>
    </ligand>
</feature>
<evidence type="ECO:0000256" key="4">
    <source>
        <dbReference type="ARBA" id="ARBA00012094"/>
    </source>
</evidence>
<dbReference type="InterPro" id="IPR036462">
    <property type="entry name" value="Fumarylacetoacetase_N_sf"/>
</dbReference>
<feature type="binding site" evidence="13">
    <location>
        <position position="223"/>
    </location>
    <ligand>
        <name>Ca(2+)</name>
        <dbReference type="ChEBI" id="CHEBI:29108"/>
    </ligand>
</feature>
<evidence type="ECO:0000256" key="6">
    <source>
        <dbReference type="ARBA" id="ARBA00022801"/>
    </source>
</evidence>
<dbReference type="GO" id="GO:0006559">
    <property type="term" value="P:L-phenylalanine catabolic process"/>
    <property type="evidence" value="ECO:0007669"/>
    <property type="project" value="UniProtKB-UniPathway"/>
</dbReference>
<feature type="domain" description="Fumarylacetoacetase-like C-terminal" evidence="14">
    <location>
        <begin position="115"/>
        <end position="396"/>
    </location>
</feature>
<dbReference type="InterPro" id="IPR011234">
    <property type="entry name" value="Fumarylacetoacetase-like_C"/>
</dbReference>
<keyword evidence="10" id="KW-0585">Phenylalanine catabolism</keyword>
<evidence type="ECO:0000256" key="12">
    <source>
        <dbReference type="PIRSR" id="PIRSR605959-2"/>
    </source>
</evidence>
<dbReference type="SUPFAM" id="SSF63433">
    <property type="entry name" value="Fumarylacetoacetate hydrolase, FAH, N-terminal domain"/>
    <property type="match status" value="1"/>
</dbReference>
<keyword evidence="6 16" id="KW-0378">Hydrolase</keyword>
<gene>
    <name evidence="16" type="ORF">EV643_111100</name>
</gene>
<protein>
    <recommendedName>
        <fullName evidence="4">fumarylacetoacetase</fullName>
        <ecNumber evidence="4">3.7.1.2</ecNumber>
    </recommendedName>
</protein>
<comment type="cofactor">
    <cofactor evidence="2 13">
        <name>Mg(2+)</name>
        <dbReference type="ChEBI" id="CHEBI:18420"/>
    </cofactor>
</comment>
<dbReference type="AlphaFoldDB" id="A0A4R6K995"/>
<dbReference type="PANTHER" id="PTHR43069">
    <property type="entry name" value="FUMARYLACETOACETASE"/>
    <property type="match status" value="1"/>
</dbReference>
<proteinExistence type="predicted"/>
<dbReference type="Proteomes" id="UP000295388">
    <property type="component" value="Unassembled WGS sequence"/>
</dbReference>
<evidence type="ECO:0000256" key="8">
    <source>
        <dbReference type="ARBA" id="ARBA00022842"/>
    </source>
</evidence>
<evidence type="ECO:0000313" key="16">
    <source>
        <dbReference type="EMBL" id="TDO46248.1"/>
    </source>
</evidence>
<keyword evidence="9" id="KW-0828">Tyrosine catabolism</keyword>
<name>A0A4R6K995_9ACTN</name>
<feature type="active site" description="Proton acceptor" evidence="11">
    <location>
        <position position="123"/>
    </location>
</feature>
<feature type="binding site" evidence="12">
    <location>
        <position position="132"/>
    </location>
    <ligand>
        <name>substrate</name>
    </ligand>
</feature>
<evidence type="ECO:0000256" key="1">
    <source>
        <dbReference type="ARBA" id="ARBA00001913"/>
    </source>
</evidence>
<dbReference type="SUPFAM" id="SSF56529">
    <property type="entry name" value="FAH"/>
    <property type="match status" value="1"/>
</dbReference>
<feature type="binding site" evidence="12">
    <location>
        <position position="118"/>
    </location>
    <ligand>
        <name>substrate</name>
    </ligand>
</feature>